<evidence type="ECO:0000259" key="1">
    <source>
        <dbReference type="Pfam" id="PF20434"/>
    </source>
</evidence>
<dbReference type="Pfam" id="PF20434">
    <property type="entry name" value="BD-FAE"/>
    <property type="match status" value="1"/>
</dbReference>
<dbReference type="SUPFAM" id="SSF53474">
    <property type="entry name" value="alpha/beta-Hydrolases"/>
    <property type="match status" value="1"/>
</dbReference>
<feature type="non-terminal residue" evidence="2">
    <location>
        <position position="1"/>
    </location>
</feature>
<dbReference type="InterPro" id="IPR029058">
    <property type="entry name" value="AB_hydrolase_fold"/>
</dbReference>
<name>A0A381X7F4_9ZZZZ</name>
<dbReference type="AlphaFoldDB" id="A0A381X7F4"/>
<proteinExistence type="predicted"/>
<organism evidence="2">
    <name type="scientific">marine metagenome</name>
    <dbReference type="NCBI Taxonomy" id="408172"/>
    <lineage>
        <taxon>unclassified sequences</taxon>
        <taxon>metagenomes</taxon>
        <taxon>ecological metagenomes</taxon>
    </lineage>
</organism>
<evidence type="ECO:0000313" key="2">
    <source>
        <dbReference type="EMBL" id="SVA60143.1"/>
    </source>
</evidence>
<sequence length="95" mass="11118">DSYENMPTGYQDASPISYISNDDPPTLTFHGTIDNVVPVGQADMLDKKLKENHIFHEYHRLKGWPHTMDLAVSMNNYMKFYMHQFFKKVIPLNLQ</sequence>
<gene>
    <name evidence="2" type="ORF">METZ01_LOCUS112997</name>
</gene>
<reference evidence="2" key="1">
    <citation type="submission" date="2018-05" db="EMBL/GenBank/DDBJ databases">
        <authorList>
            <person name="Lanie J.A."/>
            <person name="Ng W.-L."/>
            <person name="Kazmierczak K.M."/>
            <person name="Andrzejewski T.M."/>
            <person name="Davidsen T.M."/>
            <person name="Wayne K.J."/>
            <person name="Tettelin H."/>
            <person name="Glass J.I."/>
            <person name="Rusch D."/>
            <person name="Podicherti R."/>
            <person name="Tsui H.-C.T."/>
            <person name="Winkler M.E."/>
        </authorList>
    </citation>
    <scope>NUCLEOTIDE SEQUENCE</scope>
</reference>
<feature type="domain" description="BD-FAE-like" evidence="1">
    <location>
        <begin position="4"/>
        <end position="49"/>
    </location>
</feature>
<dbReference type="EMBL" id="UINC01014034">
    <property type="protein sequence ID" value="SVA60143.1"/>
    <property type="molecule type" value="Genomic_DNA"/>
</dbReference>
<accession>A0A381X7F4</accession>
<dbReference type="Gene3D" id="3.40.50.1820">
    <property type="entry name" value="alpha/beta hydrolase"/>
    <property type="match status" value="1"/>
</dbReference>
<dbReference type="InterPro" id="IPR049492">
    <property type="entry name" value="BD-FAE-like_dom"/>
</dbReference>
<protein>
    <recommendedName>
        <fullName evidence="1">BD-FAE-like domain-containing protein</fullName>
    </recommendedName>
</protein>